<feature type="domain" description="Pre-mRNA processing factor 4 (PRP4)-like" evidence="9">
    <location>
        <begin position="87"/>
        <end position="140"/>
    </location>
</feature>
<dbReference type="InterPro" id="IPR039979">
    <property type="entry name" value="PRPF18"/>
</dbReference>
<protein>
    <recommendedName>
        <fullName evidence="3">Pre-mRNA-splicing factor 18</fullName>
    </recommendedName>
</protein>
<comment type="similarity">
    <text evidence="2">Belongs to the PRP18 family.</text>
</comment>
<dbReference type="GO" id="GO:0071021">
    <property type="term" value="C:U2-type post-spliceosomal complex"/>
    <property type="evidence" value="ECO:0007669"/>
    <property type="project" value="TreeGrafter"/>
</dbReference>
<feature type="coiled-coil region" evidence="8">
    <location>
        <begin position="25"/>
        <end position="59"/>
    </location>
</feature>
<organism evidence="10">
    <name type="scientific">Picochlorum oklahomense</name>
    <dbReference type="NCBI Taxonomy" id="249345"/>
    <lineage>
        <taxon>Eukaryota</taxon>
        <taxon>Viridiplantae</taxon>
        <taxon>Chlorophyta</taxon>
        <taxon>core chlorophytes</taxon>
        <taxon>Trebouxiophyceae</taxon>
        <taxon>Trebouxiophyceae incertae sedis</taxon>
        <taxon>Picochlorum</taxon>
    </lineage>
</organism>
<dbReference type="InterPro" id="IPR004098">
    <property type="entry name" value="Prp18"/>
</dbReference>
<dbReference type="Gene3D" id="4.10.280.110">
    <property type="entry name" value="Pre-mRNA processing factor 4 domain"/>
    <property type="match status" value="1"/>
</dbReference>
<accession>A0A7S1CTD1</accession>
<dbReference type="SMART" id="SM00500">
    <property type="entry name" value="SFM"/>
    <property type="match status" value="1"/>
</dbReference>
<evidence type="ECO:0000256" key="4">
    <source>
        <dbReference type="ARBA" id="ARBA00022664"/>
    </source>
</evidence>
<comment type="subcellular location">
    <subcellularLocation>
        <location evidence="1">Nucleus</location>
    </subcellularLocation>
</comment>
<keyword evidence="5" id="KW-0747">Spliceosome</keyword>
<evidence type="ECO:0000256" key="7">
    <source>
        <dbReference type="ARBA" id="ARBA00023242"/>
    </source>
</evidence>
<evidence type="ECO:0000256" key="2">
    <source>
        <dbReference type="ARBA" id="ARBA00008137"/>
    </source>
</evidence>
<sequence length="414" mass="47546">MDNLRNLIQSKRNSLQEELGGNKYAKRSEIEAKRLKRIREEEEEERRRKEELLKQKRRHVDSEDRPLQTSGGVTQEAFQCPPEILALSTEEVIRRLRLLQQPIRVFGETDDERYVRLAQAELSVEVADEAAGGQQENVHTALQRQEKEKGKGIAAEEGQIVRAEDNEEQPMSEEAKLMATFKAAAEALEEKNMCTEDIIDKRLKNWMADWHADLEKRSVQDTLTAAGKQADVRYKETKEYLRPLFYRLKNRTLDAQLLAGIKIITDAIKDRNYLHAYKIYMGVAIGNSPWPIGVTQVGLHERASREKISYKYAHGKAHIMNDEASRKFIQALKRIMTFCQRRYPTDPSRCVDFDGASNPIGDSSNDKLALLKAVARGDEIDRVEAPTIFTQDGAKIPEKWDAIIRDELKRINDK</sequence>
<dbReference type="SUPFAM" id="SSF158230">
    <property type="entry name" value="PRP4-like"/>
    <property type="match status" value="1"/>
</dbReference>
<dbReference type="PANTHER" id="PTHR13007">
    <property type="entry name" value="PRE-MRNA SPLICING FACTOR-RELATED"/>
    <property type="match status" value="1"/>
</dbReference>
<evidence type="ECO:0000313" key="10">
    <source>
        <dbReference type="EMBL" id="CAD8927965.1"/>
    </source>
</evidence>
<keyword evidence="6" id="KW-0508">mRNA splicing</keyword>
<dbReference type="SUPFAM" id="SSF47938">
    <property type="entry name" value="Functional domain of the splicing factor Prp18"/>
    <property type="match status" value="1"/>
</dbReference>
<evidence type="ECO:0000256" key="1">
    <source>
        <dbReference type="ARBA" id="ARBA00004123"/>
    </source>
</evidence>
<keyword evidence="4" id="KW-0507">mRNA processing</keyword>
<dbReference type="PANTHER" id="PTHR13007:SF19">
    <property type="entry name" value="PRE-MRNA-SPLICING FACTOR 18"/>
    <property type="match status" value="1"/>
</dbReference>
<evidence type="ECO:0000259" key="9">
    <source>
        <dbReference type="SMART" id="SM00500"/>
    </source>
</evidence>
<proteinExistence type="inferred from homology"/>
<dbReference type="EMBL" id="HBFV01000469">
    <property type="protein sequence ID" value="CAD8927965.1"/>
    <property type="molecule type" value="Transcribed_RNA"/>
</dbReference>
<dbReference type="InterPro" id="IPR036285">
    <property type="entry name" value="PRP4-like_sf"/>
</dbReference>
<evidence type="ECO:0000256" key="6">
    <source>
        <dbReference type="ARBA" id="ARBA00023187"/>
    </source>
</evidence>
<dbReference type="GO" id="GO:0046540">
    <property type="term" value="C:U4/U6 x U5 tri-snRNP complex"/>
    <property type="evidence" value="ECO:0007669"/>
    <property type="project" value="TreeGrafter"/>
</dbReference>
<gene>
    <name evidence="10" type="ORF">POKL1161_LOCUS318</name>
</gene>
<evidence type="ECO:0000256" key="8">
    <source>
        <dbReference type="SAM" id="Coils"/>
    </source>
</evidence>
<keyword evidence="7" id="KW-0539">Nucleus</keyword>
<dbReference type="Gene3D" id="1.20.940.10">
    <property type="entry name" value="Functional domain of the splicing factor Prp18"/>
    <property type="match status" value="1"/>
</dbReference>
<dbReference type="Pfam" id="PF08799">
    <property type="entry name" value="PRP4"/>
    <property type="match status" value="1"/>
</dbReference>
<reference evidence="10" key="1">
    <citation type="submission" date="2021-01" db="EMBL/GenBank/DDBJ databases">
        <authorList>
            <person name="Corre E."/>
            <person name="Pelletier E."/>
            <person name="Niang G."/>
            <person name="Scheremetjew M."/>
            <person name="Finn R."/>
            <person name="Kale V."/>
            <person name="Holt S."/>
            <person name="Cochrane G."/>
            <person name="Meng A."/>
            <person name="Brown T."/>
            <person name="Cohen L."/>
        </authorList>
    </citation>
    <scope>NUCLEOTIDE SEQUENCE</scope>
    <source>
        <strain evidence="10">CCMP2329</strain>
    </source>
</reference>
<dbReference type="GO" id="GO:0005682">
    <property type="term" value="C:U5 snRNP"/>
    <property type="evidence" value="ECO:0007669"/>
    <property type="project" value="TreeGrafter"/>
</dbReference>
<name>A0A7S1CTD1_9CHLO</name>
<dbReference type="GO" id="GO:0000350">
    <property type="term" value="P:generation of catalytic spliceosome for second transesterification step"/>
    <property type="evidence" value="ECO:0007669"/>
    <property type="project" value="TreeGrafter"/>
</dbReference>
<dbReference type="AlphaFoldDB" id="A0A7S1CTD1"/>
<evidence type="ECO:0000256" key="5">
    <source>
        <dbReference type="ARBA" id="ARBA00022728"/>
    </source>
</evidence>
<dbReference type="Pfam" id="PF02840">
    <property type="entry name" value="Prp18"/>
    <property type="match status" value="1"/>
</dbReference>
<keyword evidence="8" id="KW-0175">Coiled coil</keyword>
<dbReference type="InterPro" id="IPR014906">
    <property type="entry name" value="PRP4-like"/>
</dbReference>
<evidence type="ECO:0000256" key="3">
    <source>
        <dbReference type="ARBA" id="ARBA00018242"/>
    </source>
</evidence>